<evidence type="ECO:0000256" key="3">
    <source>
        <dbReference type="ARBA" id="ARBA00022618"/>
    </source>
</evidence>
<organism evidence="9 10">
    <name type="scientific">Candida verbasci</name>
    <dbReference type="NCBI Taxonomy" id="1227364"/>
    <lineage>
        <taxon>Eukaryota</taxon>
        <taxon>Fungi</taxon>
        <taxon>Dikarya</taxon>
        <taxon>Ascomycota</taxon>
        <taxon>Saccharomycotina</taxon>
        <taxon>Pichiomycetes</taxon>
        <taxon>Debaryomycetaceae</taxon>
        <taxon>Candida/Lodderomyces clade</taxon>
        <taxon>Candida</taxon>
    </lineage>
</organism>
<dbReference type="Proteomes" id="UP001152885">
    <property type="component" value="Unassembled WGS sequence"/>
</dbReference>
<reference evidence="9" key="1">
    <citation type="submission" date="2022-12" db="EMBL/GenBank/DDBJ databases">
        <authorList>
            <person name="Brejova B."/>
        </authorList>
    </citation>
    <scope>NUCLEOTIDE SEQUENCE</scope>
</reference>
<dbReference type="GO" id="GO:0051301">
    <property type="term" value="P:cell division"/>
    <property type="evidence" value="ECO:0007669"/>
    <property type="project" value="UniProtKB-KW"/>
</dbReference>
<dbReference type="AlphaFoldDB" id="A0A9W4TTG1"/>
<evidence type="ECO:0000256" key="5">
    <source>
        <dbReference type="ARBA" id="ARBA00022829"/>
    </source>
</evidence>
<dbReference type="EMBL" id="CANTUO010000001">
    <property type="protein sequence ID" value="CAI5757348.1"/>
    <property type="molecule type" value="Genomic_DNA"/>
</dbReference>
<evidence type="ECO:0000256" key="6">
    <source>
        <dbReference type="ARBA" id="ARBA00023242"/>
    </source>
</evidence>
<dbReference type="InterPro" id="IPR019440">
    <property type="entry name" value="MAU2"/>
</dbReference>
<gene>
    <name evidence="9" type="ORF">CANVERA_P1862</name>
</gene>
<dbReference type="InterPro" id="IPR019734">
    <property type="entry name" value="TPR_rpt"/>
</dbReference>
<protein>
    <submittedName>
        <fullName evidence="9">Uncharacterized protein</fullName>
    </submittedName>
</protein>
<keyword evidence="5" id="KW-0159">Chromosome partition</keyword>
<dbReference type="GO" id="GO:0007064">
    <property type="term" value="P:mitotic sister chromatid cohesion"/>
    <property type="evidence" value="ECO:0007669"/>
    <property type="project" value="InterPro"/>
</dbReference>
<evidence type="ECO:0000256" key="7">
    <source>
        <dbReference type="ARBA" id="ARBA00023306"/>
    </source>
</evidence>
<keyword evidence="8" id="KW-0802">TPR repeat</keyword>
<comment type="similarity">
    <text evidence="2">Belongs to the SCC4/mau-2 family.</text>
</comment>
<evidence type="ECO:0000313" key="9">
    <source>
        <dbReference type="EMBL" id="CAI5757348.1"/>
    </source>
</evidence>
<feature type="repeat" description="TPR" evidence="8">
    <location>
        <begin position="376"/>
        <end position="409"/>
    </location>
</feature>
<keyword evidence="3" id="KW-0132">Cell division</keyword>
<dbReference type="GO" id="GO:0005634">
    <property type="term" value="C:nucleus"/>
    <property type="evidence" value="ECO:0007669"/>
    <property type="project" value="UniProtKB-SubCell"/>
</dbReference>
<evidence type="ECO:0000256" key="1">
    <source>
        <dbReference type="ARBA" id="ARBA00004123"/>
    </source>
</evidence>
<keyword evidence="4" id="KW-0498">Mitosis</keyword>
<accession>A0A9W4TTG1</accession>
<keyword evidence="7" id="KW-0131">Cell cycle</keyword>
<dbReference type="OrthoDB" id="5565328at2759"/>
<keyword evidence="6" id="KW-0539">Nucleus</keyword>
<comment type="subcellular location">
    <subcellularLocation>
        <location evidence="1">Nucleus</location>
    </subcellularLocation>
</comment>
<proteinExistence type="inferred from homology"/>
<evidence type="ECO:0000256" key="8">
    <source>
        <dbReference type="PROSITE-ProRule" id="PRU00339"/>
    </source>
</evidence>
<keyword evidence="10" id="KW-1185">Reference proteome</keyword>
<sequence length="576" mass="67943">MDESVKKYELYTTNSSSLLKTARKIAQNSHNEEQQIIYFKLIHLSIKSLLIVYKKYFNLSSDQKLHILYSLSYIIYNNISNKEVALPFIEEGIRLAKKSNLRELAFQFTLLNLEILKNKSYIHKLYDEAIEYYKYPILKLKKYELLADDLKYVKFTKFLNDDNSPLIKNIALLYLANMNITKGSPQLAIDFLNKIEDPPPLQMIQVYFAKLSAYLILNNYNDAKLILMELNKISKSNYAENFANWPKTGQVSYENITFTCLTPNDFMTNISIFQGLTYMNDNLTYSSKKFTKSLELIQSQQQILIGKKQTSKPITMEIIQAEKFRLEKISYMINFYENFISFLNGEFKLESLNKFMTRNNKGITNLEYSQFEFFYPHVYYLIALYYHSKLDIQAAKNYYLKLINLKPNPDLYLFSLLHLTILLQYENKNLSFRNELFAKLQNMFNSASPQTFQNNITYGNDVLDATNTLIFKQTMDYPKLLDDFKSTNFTFFKFLLELSHVKFQNSEIKMEILMKMKSELGSNLLDQTLTVLILQELKKLYIQNQDESRKQMCDMQIDRVINVCKKAYEFLDNNVQ</sequence>
<name>A0A9W4TTG1_9ASCO</name>
<dbReference type="GO" id="GO:0007059">
    <property type="term" value="P:chromosome segregation"/>
    <property type="evidence" value="ECO:0007669"/>
    <property type="project" value="UniProtKB-KW"/>
</dbReference>
<dbReference type="PROSITE" id="PS50005">
    <property type="entry name" value="TPR"/>
    <property type="match status" value="1"/>
</dbReference>
<evidence type="ECO:0000256" key="4">
    <source>
        <dbReference type="ARBA" id="ARBA00022776"/>
    </source>
</evidence>
<evidence type="ECO:0000256" key="2">
    <source>
        <dbReference type="ARBA" id="ARBA00008585"/>
    </source>
</evidence>
<comment type="caution">
    <text evidence="9">The sequence shown here is derived from an EMBL/GenBank/DDBJ whole genome shotgun (WGS) entry which is preliminary data.</text>
</comment>
<evidence type="ECO:0000313" key="10">
    <source>
        <dbReference type="Proteomes" id="UP001152885"/>
    </source>
</evidence>
<dbReference type="Pfam" id="PF10345">
    <property type="entry name" value="Cohesin_load"/>
    <property type="match status" value="1"/>
</dbReference>